<dbReference type="GO" id="GO:0009793">
    <property type="term" value="P:embryo development ending in seed dormancy"/>
    <property type="evidence" value="ECO:0007669"/>
    <property type="project" value="InterPro"/>
</dbReference>
<dbReference type="AlphaFoldDB" id="A3BWT1"/>
<reference evidence="3" key="2">
    <citation type="submission" date="2008-12" db="EMBL/GenBank/DDBJ databases">
        <title>Improved gene annotation of the rice (Oryza sativa) genomes.</title>
        <authorList>
            <person name="Wang J."/>
            <person name="Li R."/>
            <person name="Fan W."/>
            <person name="Huang Q."/>
            <person name="Zhang J."/>
            <person name="Zhou Y."/>
            <person name="Hu Y."/>
            <person name="Zi S."/>
            <person name="Li J."/>
            <person name="Ni P."/>
            <person name="Zheng H."/>
            <person name="Zhang Y."/>
            <person name="Zhao M."/>
            <person name="Hao Q."/>
            <person name="McDermott J."/>
            <person name="Samudrala R."/>
            <person name="Kristiansen K."/>
            <person name="Wong G.K.-S."/>
        </authorList>
    </citation>
    <scope>NUCLEOTIDE SEQUENCE</scope>
</reference>
<accession>A3BWT1</accession>
<proteinExistence type="inferred from homology"/>
<evidence type="ECO:0000256" key="2">
    <source>
        <dbReference type="SAM" id="MobiDB-lite"/>
    </source>
</evidence>
<feature type="compositionally biased region" description="Low complexity" evidence="2">
    <location>
        <begin position="108"/>
        <end position="126"/>
    </location>
</feature>
<feature type="region of interest" description="Disordered" evidence="2">
    <location>
        <begin position="37"/>
        <end position="159"/>
    </location>
</feature>
<feature type="compositionally biased region" description="Basic residues" evidence="2">
    <location>
        <begin position="69"/>
        <end position="88"/>
    </location>
</feature>
<dbReference type="Proteomes" id="UP000007752">
    <property type="component" value="Chromosome 9"/>
</dbReference>
<comment type="similarity">
    <text evidence="1">Belongs to the LEA type 1 family.</text>
</comment>
<evidence type="ECO:0000256" key="1">
    <source>
        <dbReference type="ARBA" id="ARBA00010975"/>
    </source>
</evidence>
<name>A3BWT1_ORYSJ</name>
<dbReference type="EMBL" id="CM000146">
    <property type="protein sequence ID" value="EAZ44020.1"/>
    <property type="molecule type" value="Genomic_DNA"/>
</dbReference>
<evidence type="ECO:0000313" key="3">
    <source>
        <dbReference type="EMBL" id="EAZ44020.1"/>
    </source>
</evidence>
<sequence length="193" mass="20272">MQGGRSASAVEAAKEAAANVGASAWAGKEKTKAVVEATVDKARAPDTAARDAADARKADPHPRGQGHQAPRHARQRRRLPPVLPRRRAAAPAQAQPVGVGGRAIDSSAAPAPAHTAAGAGVSTAASRRPAPSPERGVPWAARRRPRGETEAPSTRPAAATWRDMQAACRWPLQRAPAPAIRRRMSERMELCLP</sequence>
<dbReference type="Pfam" id="PF03760">
    <property type="entry name" value="LEA_1"/>
    <property type="match status" value="1"/>
</dbReference>
<dbReference type="InterPro" id="IPR005513">
    <property type="entry name" value="LEA_1"/>
</dbReference>
<reference evidence="3" key="1">
    <citation type="journal article" date="2005" name="PLoS Biol.">
        <title>The genomes of Oryza sativa: a history of duplications.</title>
        <authorList>
            <person name="Yu J."/>
            <person name="Wang J."/>
            <person name="Lin W."/>
            <person name="Li S."/>
            <person name="Li H."/>
            <person name="Zhou J."/>
            <person name="Ni P."/>
            <person name="Dong W."/>
            <person name="Hu S."/>
            <person name="Zeng C."/>
            <person name="Zhang J."/>
            <person name="Zhang Y."/>
            <person name="Li R."/>
            <person name="Xu Z."/>
            <person name="Li S."/>
            <person name="Li X."/>
            <person name="Zheng H."/>
            <person name="Cong L."/>
            <person name="Lin L."/>
            <person name="Yin J."/>
            <person name="Geng J."/>
            <person name="Li G."/>
            <person name="Shi J."/>
            <person name="Liu J."/>
            <person name="Lv H."/>
            <person name="Li J."/>
            <person name="Wang J."/>
            <person name="Deng Y."/>
            <person name="Ran L."/>
            <person name="Shi X."/>
            <person name="Wang X."/>
            <person name="Wu Q."/>
            <person name="Li C."/>
            <person name="Ren X."/>
            <person name="Wang J."/>
            <person name="Wang X."/>
            <person name="Li D."/>
            <person name="Liu D."/>
            <person name="Zhang X."/>
            <person name="Ji Z."/>
            <person name="Zhao W."/>
            <person name="Sun Y."/>
            <person name="Zhang Z."/>
            <person name="Bao J."/>
            <person name="Han Y."/>
            <person name="Dong L."/>
            <person name="Ji J."/>
            <person name="Chen P."/>
            <person name="Wu S."/>
            <person name="Liu J."/>
            <person name="Xiao Y."/>
            <person name="Bu D."/>
            <person name="Tan J."/>
            <person name="Yang L."/>
            <person name="Ye C."/>
            <person name="Zhang J."/>
            <person name="Xu J."/>
            <person name="Zhou Y."/>
            <person name="Yu Y."/>
            <person name="Zhang B."/>
            <person name="Zhuang S."/>
            <person name="Wei H."/>
            <person name="Liu B."/>
            <person name="Lei M."/>
            <person name="Yu H."/>
            <person name="Li Y."/>
            <person name="Xu H."/>
            <person name="Wei S."/>
            <person name="He X."/>
            <person name="Fang L."/>
            <person name="Zhang Z."/>
            <person name="Zhang Y."/>
            <person name="Huang X."/>
            <person name="Su Z."/>
            <person name="Tong W."/>
            <person name="Li J."/>
            <person name="Tong Z."/>
            <person name="Li S."/>
            <person name="Ye J."/>
            <person name="Wang L."/>
            <person name="Fang L."/>
            <person name="Lei T."/>
            <person name="Chen C."/>
            <person name="Chen H."/>
            <person name="Xu Z."/>
            <person name="Li H."/>
            <person name="Huang H."/>
            <person name="Zhang F."/>
            <person name="Xu H."/>
            <person name="Li N."/>
            <person name="Zhao C."/>
            <person name="Li S."/>
            <person name="Dong L."/>
            <person name="Huang Y."/>
            <person name="Li L."/>
            <person name="Xi Y."/>
            <person name="Qi Q."/>
            <person name="Li W."/>
            <person name="Zhang B."/>
            <person name="Hu W."/>
            <person name="Zhang Y."/>
            <person name="Tian X."/>
            <person name="Jiao Y."/>
            <person name="Liang X."/>
            <person name="Jin J."/>
            <person name="Gao L."/>
            <person name="Zheng W."/>
            <person name="Hao B."/>
            <person name="Liu S."/>
            <person name="Wang W."/>
            <person name="Yuan L."/>
            <person name="Cao M."/>
            <person name="McDermott J."/>
            <person name="Samudrala R."/>
            <person name="Wang J."/>
            <person name="Wong G.K."/>
            <person name="Yang H."/>
        </authorList>
    </citation>
    <scope>NUCLEOTIDE SEQUENCE [LARGE SCALE GENOMIC DNA]</scope>
</reference>
<organism evidence="3">
    <name type="scientific">Oryza sativa subsp. japonica</name>
    <name type="common">Rice</name>
    <dbReference type="NCBI Taxonomy" id="39947"/>
    <lineage>
        <taxon>Eukaryota</taxon>
        <taxon>Viridiplantae</taxon>
        <taxon>Streptophyta</taxon>
        <taxon>Embryophyta</taxon>
        <taxon>Tracheophyta</taxon>
        <taxon>Spermatophyta</taxon>
        <taxon>Magnoliopsida</taxon>
        <taxon>Liliopsida</taxon>
        <taxon>Poales</taxon>
        <taxon>Poaceae</taxon>
        <taxon>BOP clade</taxon>
        <taxon>Oryzoideae</taxon>
        <taxon>Oryzeae</taxon>
        <taxon>Oryzinae</taxon>
        <taxon>Oryza</taxon>
        <taxon>Oryza sativa</taxon>
    </lineage>
</organism>
<gene>
    <name evidence="3" type="ORF">OsJ_28643</name>
</gene>
<protein>
    <submittedName>
        <fullName evidence="3">Uncharacterized protein</fullName>
    </submittedName>
</protein>
<feature type="compositionally biased region" description="Basic and acidic residues" evidence="2">
    <location>
        <begin position="37"/>
        <end position="62"/>
    </location>
</feature>